<evidence type="ECO:0000256" key="5">
    <source>
        <dbReference type="ARBA" id="ARBA00012744"/>
    </source>
</evidence>
<evidence type="ECO:0000256" key="9">
    <source>
        <dbReference type="ARBA" id="ARBA00023001"/>
    </source>
</evidence>
<evidence type="ECO:0000256" key="1">
    <source>
        <dbReference type="ARBA" id="ARBA00000448"/>
    </source>
</evidence>
<evidence type="ECO:0000256" key="4">
    <source>
        <dbReference type="ARBA" id="ARBA00005336"/>
    </source>
</evidence>
<feature type="region of interest" description="Disordered" evidence="12">
    <location>
        <begin position="109"/>
        <end position="133"/>
    </location>
</feature>
<comment type="catalytic activity">
    <reaction evidence="1">
        <text>Hydrolysis of terminal, non-reducing beta-D-glucosyl residues with release of beta-D-glucose.</text>
        <dbReference type="EC" id="3.2.1.21"/>
    </reaction>
</comment>
<dbReference type="GO" id="GO:0030245">
    <property type="term" value="P:cellulose catabolic process"/>
    <property type="evidence" value="ECO:0007669"/>
    <property type="project" value="UniProtKB-KW"/>
</dbReference>
<name>A0A9W8NGD4_9PEZI</name>
<dbReference type="EC" id="3.2.1.21" evidence="5"/>
<comment type="similarity">
    <text evidence="4">Belongs to the glycosyl hydrolase 3 family.</text>
</comment>
<dbReference type="SUPFAM" id="SSF51445">
    <property type="entry name" value="(Trans)glycosidases"/>
    <property type="match status" value="1"/>
</dbReference>
<dbReference type="GO" id="GO:0005576">
    <property type="term" value="C:extracellular region"/>
    <property type="evidence" value="ECO:0007669"/>
    <property type="project" value="UniProtKB-SubCell"/>
</dbReference>
<evidence type="ECO:0000256" key="11">
    <source>
        <dbReference type="ARBA" id="ARBA00023295"/>
    </source>
</evidence>
<dbReference type="VEuPathDB" id="FungiDB:F4678DRAFT_483305"/>
<comment type="pathway">
    <text evidence="3">Glycan metabolism; cellulose degradation.</text>
</comment>
<proteinExistence type="inferred from homology"/>
<keyword evidence="7" id="KW-0732">Signal</keyword>
<keyword evidence="9" id="KW-0624">Polysaccharide degradation</keyword>
<dbReference type="AlphaFoldDB" id="A0A9W8NGD4"/>
<evidence type="ECO:0000256" key="8">
    <source>
        <dbReference type="ARBA" id="ARBA00022801"/>
    </source>
</evidence>
<evidence type="ECO:0000256" key="12">
    <source>
        <dbReference type="SAM" id="MobiDB-lite"/>
    </source>
</evidence>
<keyword evidence="9" id="KW-0136">Cellulose degradation</keyword>
<comment type="caution">
    <text evidence="13">The sequence shown here is derived from an EMBL/GenBank/DDBJ whole genome shotgun (WGS) entry which is preliminary data.</text>
</comment>
<comment type="subcellular location">
    <subcellularLocation>
        <location evidence="2">Secreted</location>
    </subcellularLocation>
</comment>
<keyword evidence="10" id="KW-0325">Glycoprotein</keyword>
<keyword evidence="8" id="KW-0378">Hydrolase</keyword>
<evidence type="ECO:0000256" key="3">
    <source>
        <dbReference type="ARBA" id="ARBA00004987"/>
    </source>
</evidence>
<keyword evidence="6" id="KW-0964">Secreted</keyword>
<organism evidence="13 14">
    <name type="scientific">Xylaria arbuscula</name>
    <dbReference type="NCBI Taxonomy" id="114810"/>
    <lineage>
        <taxon>Eukaryota</taxon>
        <taxon>Fungi</taxon>
        <taxon>Dikarya</taxon>
        <taxon>Ascomycota</taxon>
        <taxon>Pezizomycotina</taxon>
        <taxon>Sordariomycetes</taxon>
        <taxon>Xylariomycetidae</taxon>
        <taxon>Xylariales</taxon>
        <taxon>Xylariaceae</taxon>
        <taxon>Xylaria</taxon>
    </lineage>
</organism>
<dbReference type="InterPro" id="IPR050288">
    <property type="entry name" value="Cellulose_deg_GH3"/>
</dbReference>
<evidence type="ECO:0000256" key="7">
    <source>
        <dbReference type="ARBA" id="ARBA00022729"/>
    </source>
</evidence>
<dbReference type="GO" id="GO:0008422">
    <property type="term" value="F:beta-glucosidase activity"/>
    <property type="evidence" value="ECO:0007669"/>
    <property type="project" value="UniProtKB-EC"/>
</dbReference>
<dbReference type="InterPro" id="IPR017853">
    <property type="entry name" value="GH"/>
</dbReference>
<dbReference type="PANTHER" id="PTHR42715:SF28">
    <property type="entry name" value="BETA-GLUCOSIDASE L-RELATED"/>
    <property type="match status" value="1"/>
</dbReference>
<keyword evidence="11" id="KW-0326">Glycosidase</keyword>
<keyword evidence="9" id="KW-0119">Carbohydrate metabolism</keyword>
<feature type="region of interest" description="Disordered" evidence="12">
    <location>
        <begin position="26"/>
        <end position="66"/>
    </location>
</feature>
<reference evidence="13" key="1">
    <citation type="submission" date="2022-07" db="EMBL/GenBank/DDBJ databases">
        <title>Genome Sequence of Xylaria arbuscula.</title>
        <authorList>
            <person name="Buettner E."/>
        </authorList>
    </citation>
    <scope>NUCLEOTIDE SEQUENCE</scope>
    <source>
        <strain evidence="13">VT107</strain>
    </source>
</reference>
<dbReference type="InterPro" id="IPR036962">
    <property type="entry name" value="Glyco_hydro_3_N_sf"/>
</dbReference>
<dbReference type="PRINTS" id="PR00133">
    <property type="entry name" value="GLHYDRLASE3"/>
</dbReference>
<dbReference type="InterPro" id="IPR001764">
    <property type="entry name" value="Glyco_hydro_3_N"/>
</dbReference>
<sequence>MEDGGAVDLRWRALFGSIRGTPATPLSLTWGKHGPEADSARSLSRRAAPRLSRHHETPCKSSHPSICREARRKRANLQSSPPWGNENKVVDALRHLLLRMLPDLAESQGVGSLQECPPQRRMGKPSIARSRRPKDRDSCQAIVVLFRVCTMRFQSLAAALSAASAAIAVPTDASLEKRALTWDEAYAKANASLSKLSSSDKINLVTGVGWGKGACVGNTPAVSSIGYPSLCLQDGPLGVRYAKGVNAFTPGIQAASTWDRALIRERGQFMGEETRGVGVHVLLGPVAGPLGNRHG</sequence>
<dbReference type="PANTHER" id="PTHR42715">
    <property type="entry name" value="BETA-GLUCOSIDASE"/>
    <property type="match status" value="1"/>
</dbReference>
<dbReference type="Proteomes" id="UP001148614">
    <property type="component" value="Unassembled WGS sequence"/>
</dbReference>
<evidence type="ECO:0000313" key="13">
    <source>
        <dbReference type="EMBL" id="KAJ3574738.1"/>
    </source>
</evidence>
<feature type="compositionally biased region" description="Basic residues" evidence="12">
    <location>
        <begin position="43"/>
        <end position="53"/>
    </location>
</feature>
<accession>A0A9W8NGD4</accession>
<protein>
    <recommendedName>
        <fullName evidence="5">beta-glucosidase</fullName>
        <ecNumber evidence="5">3.2.1.21</ecNumber>
    </recommendedName>
</protein>
<evidence type="ECO:0000256" key="6">
    <source>
        <dbReference type="ARBA" id="ARBA00022525"/>
    </source>
</evidence>
<evidence type="ECO:0000256" key="2">
    <source>
        <dbReference type="ARBA" id="ARBA00004613"/>
    </source>
</evidence>
<gene>
    <name evidence="13" type="ORF">NPX13_g4266</name>
</gene>
<evidence type="ECO:0000313" key="14">
    <source>
        <dbReference type="Proteomes" id="UP001148614"/>
    </source>
</evidence>
<evidence type="ECO:0000256" key="10">
    <source>
        <dbReference type="ARBA" id="ARBA00023180"/>
    </source>
</evidence>
<dbReference type="EMBL" id="JANPWZ010000591">
    <property type="protein sequence ID" value="KAJ3574738.1"/>
    <property type="molecule type" value="Genomic_DNA"/>
</dbReference>
<dbReference type="Gene3D" id="3.20.20.300">
    <property type="entry name" value="Glycoside hydrolase, family 3, N-terminal domain"/>
    <property type="match status" value="1"/>
</dbReference>
<keyword evidence="14" id="KW-1185">Reference proteome</keyword>